<dbReference type="HOGENOM" id="CLU_075053_7_0_10"/>
<evidence type="ECO:0000256" key="3">
    <source>
        <dbReference type="ARBA" id="ARBA00023163"/>
    </source>
</evidence>
<dbReference type="STRING" id="516051.VC82_212"/>
<name>A0A0D5YPN3_9FLAO</name>
<dbReference type="PROSITE" id="PS51063">
    <property type="entry name" value="HTH_CRP_2"/>
    <property type="match status" value="1"/>
</dbReference>
<dbReference type="InterPro" id="IPR036388">
    <property type="entry name" value="WH-like_DNA-bd_sf"/>
</dbReference>
<keyword evidence="3" id="KW-0804">Transcription</keyword>
<evidence type="ECO:0000259" key="4">
    <source>
        <dbReference type="PROSITE" id="PS51063"/>
    </source>
</evidence>
<keyword evidence="6" id="KW-1185">Reference proteome</keyword>
<dbReference type="PRINTS" id="PR00034">
    <property type="entry name" value="HTHCRP"/>
</dbReference>
<dbReference type="GO" id="GO:0003677">
    <property type="term" value="F:DNA binding"/>
    <property type="evidence" value="ECO:0007669"/>
    <property type="project" value="UniProtKB-KW"/>
</dbReference>
<dbReference type="KEGG" id="mlt:VC82_212"/>
<evidence type="ECO:0000256" key="1">
    <source>
        <dbReference type="ARBA" id="ARBA00023015"/>
    </source>
</evidence>
<dbReference type="Proteomes" id="UP000032726">
    <property type="component" value="Chromosome"/>
</dbReference>
<feature type="domain" description="HTH crp-type" evidence="4">
    <location>
        <begin position="141"/>
        <end position="205"/>
    </location>
</feature>
<keyword evidence="1" id="KW-0805">Transcription regulation</keyword>
<gene>
    <name evidence="5" type="ORF">VC82_212</name>
</gene>
<keyword evidence="2" id="KW-0238">DNA-binding</keyword>
<dbReference type="SUPFAM" id="SSF46785">
    <property type="entry name" value="Winged helix' DNA-binding domain"/>
    <property type="match status" value="1"/>
</dbReference>
<evidence type="ECO:0000256" key="2">
    <source>
        <dbReference type="ARBA" id="ARBA00023125"/>
    </source>
</evidence>
<dbReference type="InterPro" id="IPR036390">
    <property type="entry name" value="WH_DNA-bd_sf"/>
</dbReference>
<dbReference type="InterPro" id="IPR012318">
    <property type="entry name" value="HTH_CRP"/>
</dbReference>
<dbReference type="EMBL" id="CP011071">
    <property type="protein sequence ID" value="AKA33899.1"/>
    <property type="molecule type" value="Genomic_DNA"/>
</dbReference>
<dbReference type="InterPro" id="IPR000595">
    <property type="entry name" value="cNMP-bd_dom"/>
</dbReference>
<dbReference type="SUPFAM" id="SSF51206">
    <property type="entry name" value="cAMP-binding domain-like"/>
    <property type="match status" value="1"/>
</dbReference>
<sequence length="205" mass="23959">MKPEHKSTAIHSLLFQKLLEVGTIQKIEKGAEILREGQFVKLIPFVRKGLIKVFTRYEDRELLLYYIQPEESCIMSFSAGFNNEPSQVYAVAEEDTEVLLLPLRELRSLTNSYPDINRFFFQQYKGRYAELLNTIHHVLFDKIDVRLYQHLKEKSALKKENPLRMSHQQIADELGTVREVISRAIKKLEREALVKQLGNSIKILK</sequence>
<dbReference type="SMART" id="SM00419">
    <property type="entry name" value="HTH_CRP"/>
    <property type="match status" value="1"/>
</dbReference>
<dbReference type="Gene3D" id="2.60.120.10">
    <property type="entry name" value="Jelly Rolls"/>
    <property type="match status" value="1"/>
</dbReference>
<dbReference type="Pfam" id="PF13545">
    <property type="entry name" value="HTH_Crp_2"/>
    <property type="match status" value="1"/>
</dbReference>
<dbReference type="OrthoDB" id="9776746at2"/>
<dbReference type="InterPro" id="IPR018490">
    <property type="entry name" value="cNMP-bd_dom_sf"/>
</dbReference>
<reference evidence="5 6" key="1">
    <citation type="submission" date="2015-03" db="EMBL/GenBank/DDBJ databases">
        <title>Complete genome sequence of Muricauda lutaonensis CC-HSB-11T, isolated from a coastal hot spring.</title>
        <authorList>
            <person name="Kim K.M."/>
        </authorList>
    </citation>
    <scope>NUCLEOTIDE SEQUENCE [LARGE SCALE GENOMIC DNA]</scope>
    <source>
        <strain evidence="5 6">CC-HSB-11</strain>
    </source>
</reference>
<dbReference type="AlphaFoldDB" id="A0A0D5YPN3"/>
<evidence type="ECO:0000313" key="6">
    <source>
        <dbReference type="Proteomes" id="UP000032726"/>
    </source>
</evidence>
<dbReference type="RefSeq" id="WP_045800740.1">
    <property type="nucleotide sequence ID" value="NZ_CP011071.1"/>
</dbReference>
<dbReference type="CDD" id="cd00038">
    <property type="entry name" value="CAP_ED"/>
    <property type="match status" value="1"/>
</dbReference>
<evidence type="ECO:0000313" key="5">
    <source>
        <dbReference type="EMBL" id="AKA33899.1"/>
    </source>
</evidence>
<dbReference type="InterPro" id="IPR014710">
    <property type="entry name" value="RmlC-like_jellyroll"/>
</dbReference>
<accession>A0A0D5YPN3</accession>
<dbReference type="Pfam" id="PF00027">
    <property type="entry name" value="cNMP_binding"/>
    <property type="match status" value="1"/>
</dbReference>
<dbReference type="Gene3D" id="1.10.10.10">
    <property type="entry name" value="Winged helix-like DNA-binding domain superfamily/Winged helix DNA-binding domain"/>
    <property type="match status" value="1"/>
</dbReference>
<organism evidence="5 6">
    <name type="scientific">Flagellimonas lutaonensis</name>
    <dbReference type="NCBI Taxonomy" id="516051"/>
    <lineage>
        <taxon>Bacteria</taxon>
        <taxon>Pseudomonadati</taxon>
        <taxon>Bacteroidota</taxon>
        <taxon>Flavobacteriia</taxon>
        <taxon>Flavobacteriales</taxon>
        <taxon>Flavobacteriaceae</taxon>
        <taxon>Flagellimonas</taxon>
    </lineage>
</organism>
<proteinExistence type="predicted"/>
<dbReference type="GO" id="GO:0006355">
    <property type="term" value="P:regulation of DNA-templated transcription"/>
    <property type="evidence" value="ECO:0007669"/>
    <property type="project" value="InterPro"/>
</dbReference>
<protein>
    <submittedName>
        <fullName evidence="5">Transcriptional regulator, Crp/Fnr family</fullName>
    </submittedName>
</protein>